<organism evidence="2 3">
    <name type="scientific">Fusarium anthophilum</name>
    <dbReference type="NCBI Taxonomy" id="48485"/>
    <lineage>
        <taxon>Eukaryota</taxon>
        <taxon>Fungi</taxon>
        <taxon>Dikarya</taxon>
        <taxon>Ascomycota</taxon>
        <taxon>Pezizomycotina</taxon>
        <taxon>Sordariomycetes</taxon>
        <taxon>Hypocreomycetidae</taxon>
        <taxon>Hypocreales</taxon>
        <taxon>Nectriaceae</taxon>
        <taxon>Fusarium</taxon>
        <taxon>Fusarium fujikuroi species complex</taxon>
    </lineage>
</organism>
<feature type="domain" description="AMP-dependent synthetase/ligase" evidence="1">
    <location>
        <begin position="109"/>
        <end position="425"/>
    </location>
</feature>
<name>A0A8H4YN45_9HYPO</name>
<dbReference type="Gene3D" id="3.30.300.30">
    <property type="match status" value="1"/>
</dbReference>
<dbReference type="Pfam" id="PF00501">
    <property type="entry name" value="AMP-binding"/>
    <property type="match status" value="1"/>
</dbReference>
<dbReference type="InterPro" id="IPR000873">
    <property type="entry name" value="AMP-dep_synth/lig_dom"/>
</dbReference>
<dbReference type="SUPFAM" id="SSF56801">
    <property type="entry name" value="Acetyl-CoA synthetase-like"/>
    <property type="match status" value="1"/>
</dbReference>
<dbReference type="PANTHER" id="PTHR42921">
    <property type="entry name" value="ACETOACETYL-COA SYNTHETASE"/>
    <property type="match status" value="1"/>
</dbReference>
<evidence type="ECO:0000313" key="2">
    <source>
        <dbReference type="EMBL" id="KAF5230906.1"/>
    </source>
</evidence>
<evidence type="ECO:0000313" key="3">
    <source>
        <dbReference type="Proteomes" id="UP000573603"/>
    </source>
</evidence>
<accession>A0A8H4YN45</accession>
<gene>
    <name evidence="2" type="ORF">FANTH_13637</name>
</gene>
<dbReference type="GO" id="GO:0030729">
    <property type="term" value="F:acetoacetate-CoA ligase activity"/>
    <property type="evidence" value="ECO:0007669"/>
    <property type="project" value="TreeGrafter"/>
</dbReference>
<keyword evidence="3" id="KW-1185">Reference proteome</keyword>
<reference evidence="2 3" key="1">
    <citation type="journal article" date="2020" name="BMC Genomics">
        <title>Correction to: Identification and distribution of gene clusters required for synthesis of sphingolipid metabolism inhibitors in diverse species of the filamentous fungus Fusarium.</title>
        <authorList>
            <person name="Kim H.S."/>
            <person name="Lohmar J.M."/>
            <person name="Busman M."/>
            <person name="Brown D.W."/>
            <person name="Naumann T.A."/>
            <person name="Divon H.H."/>
            <person name="Lysoe E."/>
            <person name="Uhlig S."/>
            <person name="Proctor R.H."/>
        </authorList>
    </citation>
    <scope>NUCLEOTIDE SEQUENCE [LARGE SCALE GENOMIC DNA]</scope>
    <source>
        <strain evidence="2 3">NRRL 25214</strain>
    </source>
</reference>
<protein>
    <recommendedName>
        <fullName evidence="1">AMP-dependent synthetase/ligase domain-containing protein</fullName>
    </recommendedName>
</protein>
<dbReference type="InterPro" id="IPR042099">
    <property type="entry name" value="ANL_N_sf"/>
</dbReference>
<evidence type="ECO:0000259" key="1">
    <source>
        <dbReference type="Pfam" id="PF00501"/>
    </source>
</evidence>
<dbReference type="InterPro" id="IPR045851">
    <property type="entry name" value="AMP-bd_C_sf"/>
</dbReference>
<dbReference type="EMBL" id="JABEVY010000500">
    <property type="protein sequence ID" value="KAF5230906.1"/>
    <property type="molecule type" value="Genomic_DNA"/>
</dbReference>
<dbReference type="Proteomes" id="UP000573603">
    <property type="component" value="Unassembled WGS sequence"/>
</dbReference>
<proteinExistence type="predicted"/>
<sequence>MPNQQKKPCWVSPDIEKTNVAKFLSYVNRKHNLDIKTYEELHQWSVNPLTLQDFWRDAYTYLELAPVGSDTVGPMMESDNDAGLFPPPIFFPNDRLNVAELLLRKGADDKVAIHFAREDVSGIEQVTWGDLRGRVKRTRDAMLNSGIRSGDVVAAVITNSVDAMVICLAALSIGAVWSSSSPDLGPDAIHGRYSQVDPKLVFADDSYVYAGKLVKLGNRIEQWAERLGKTGTQLRNVVVIANRGVETDCSKIYRGCTHEAFLSRGSGQPLEFQLLPFPHPAFILYSSGTGVALKARTDSIIQHDIRSDDVIFQYTTTSWVMWLLNFMNLASGASMLLYDGSPYHPRPTVLLELAERTGVTVFGTSPRYLSDLRARSIEPLTSTGSVLSQDLYHWFYDQGFPPKAQLISMSGGTDIAGSCMAVDIYDPESAGGVSVEKSGAAGELVCTQPFPSQPLQFHGPGGLEKYRSSYFERFGPRVWCQGDFIQRLTDTGGLLMLGRSDGVLNPSGVRFGSAEIYAVTETFSDISDAICVGQRRACDSDEQVLLFIKMKPGYSFTQDIQQRLRASIRDKYTPRHVPKYIFAVADIPYTINGKKCEINVKHIVSGRAVAVSNTVANPQALELYKRFQDLPAEGKRIGAKANL</sequence>
<comment type="caution">
    <text evidence="2">The sequence shown here is derived from an EMBL/GenBank/DDBJ whole genome shotgun (WGS) entry which is preliminary data.</text>
</comment>
<dbReference type="AlphaFoldDB" id="A0A8H4YN45"/>
<dbReference type="Gene3D" id="3.40.50.12780">
    <property type="entry name" value="N-terminal domain of ligase-like"/>
    <property type="match status" value="1"/>
</dbReference>
<dbReference type="PANTHER" id="PTHR42921:SF4">
    <property type="entry name" value="ACETOACETYL-COA SYNTHASE (AFU_ORTHOLOGUE AFUA_8G04770)"/>
    <property type="match status" value="1"/>
</dbReference>